<sequence>MNEQISSIKAEAKRRIERLVRLDARQELIDNVIEECNHRIEEYLKEESRKRSEEEYRASLKIVHKTQKEIECSG</sequence>
<comment type="caution">
    <text evidence="1">The sequence shown here is derived from an EMBL/GenBank/DDBJ whole genome shotgun (WGS) entry which is preliminary data.</text>
</comment>
<organism evidence="1">
    <name type="scientific">marine sediment metagenome</name>
    <dbReference type="NCBI Taxonomy" id="412755"/>
    <lineage>
        <taxon>unclassified sequences</taxon>
        <taxon>metagenomes</taxon>
        <taxon>ecological metagenomes</taxon>
    </lineage>
</organism>
<reference evidence="1" key="1">
    <citation type="journal article" date="2014" name="Front. Microbiol.">
        <title>High frequency of phylogenetically diverse reductive dehalogenase-homologous genes in deep subseafloor sedimentary metagenomes.</title>
        <authorList>
            <person name="Kawai M."/>
            <person name="Futagami T."/>
            <person name="Toyoda A."/>
            <person name="Takaki Y."/>
            <person name="Nishi S."/>
            <person name="Hori S."/>
            <person name="Arai W."/>
            <person name="Tsubouchi T."/>
            <person name="Morono Y."/>
            <person name="Uchiyama I."/>
            <person name="Ito T."/>
            <person name="Fujiyama A."/>
            <person name="Inagaki F."/>
            <person name="Takami H."/>
        </authorList>
    </citation>
    <scope>NUCLEOTIDE SEQUENCE</scope>
    <source>
        <strain evidence="1">Expedition CK06-06</strain>
    </source>
</reference>
<dbReference type="AlphaFoldDB" id="X1LTG1"/>
<name>X1LTG1_9ZZZZ</name>
<protein>
    <submittedName>
        <fullName evidence="1">Uncharacterized protein</fullName>
    </submittedName>
</protein>
<proteinExistence type="predicted"/>
<evidence type="ECO:0000313" key="1">
    <source>
        <dbReference type="EMBL" id="GAI05695.1"/>
    </source>
</evidence>
<accession>X1LTG1</accession>
<gene>
    <name evidence="1" type="ORF">S06H3_17239</name>
</gene>
<dbReference type="EMBL" id="BARV01008602">
    <property type="protein sequence ID" value="GAI05695.1"/>
    <property type="molecule type" value="Genomic_DNA"/>
</dbReference>